<accession>A0A917MBV1</accession>
<feature type="transmembrane region" description="Helical" evidence="8">
    <location>
        <begin position="402"/>
        <end position="420"/>
    </location>
</feature>
<feature type="transmembrane region" description="Helical" evidence="8">
    <location>
        <begin position="128"/>
        <end position="149"/>
    </location>
</feature>
<dbReference type="Proteomes" id="UP000600247">
    <property type="component" value="Unassembled WGS sequence"/>
</dbReference>
<dbReference type="NCBIfam" id="TIGR00801">
    <property type="entry name" value="ncs2"/>
    <property type="match status" value="1"/>
</dbReference>
<evidence type="ECO:0000256" key="4">
    <source>
        <dbReference type="ARBA" id="ARBA00022475"/>
    </source>
</evidence>
<comment type="subcellular location">
    <subcellularLocation>
        <location evidence="1">Cell membrane</location>
        <topology evidence="1">Multi-pass membrane protein</topology>
    </subcellularLocation>
</comment>
<keyword evidence="3" id="KW-0813">Transport</keyword>
<feature type="transmembrane region" description="Helical" evidence="8">
    <location>
        <begin position="66"/>
        <end position="86"/>
    </location>
</feature>
<keyword evidence="7 8" id="KW-0472">Membrane</keyword>
<gene>
    <name evidence="9" type="primary">uraA</name>
    <name evidence="9" type="ORF">GCM10010918_57620</name>
</gene>
<evidence type="ECO:0000256" key="5">
    <source>
        <dbReference type="ARBA" id="ARBA00022692"/>
    </source>
</evidence>
<protein>
    <submittedName>
        <fullName evidence="9">Uracil/xanthine transporter</fullName>
    </submittedName>
</protein>
<feature type="transmembrane region" description="Helical" evidence="8">
    <location>
        <begin position="377"/>
        <end position="396"/>
    </location>
</feature>
<dbReference type="GO" id="GO:0005886">
    <property type="term" value="C:plasma membrane"/>
    <property type="evidence" value="ECO:0007669"/>
    <property type="project" value="UniProtKB-SubCell"/>
</dbReference>
<keyword evidence="6 8" id="KW-1133">Transmembrane helix</keyword>
<evidence type="ECO:0000256" key="7">
    <source>
        <dbReference type="ARBA" id="ARBA00023136"/>
    </source>
</evidence>
<feature type="transmembrane region" description="Helical" evidence="8">
    <location>
        <begin position="40"/>
        <end position="59"/>
    </location>
</feature>
<feature type="transmembrane region" description="Helical" evidence="8">
    <location>
        <begin position="169"/>
        <end position="187"/>
    </location>
</feature>
<dbReference type="PANTHER" id="PTHR42810">
    <property type="entry name" value="PURINE PERMEASE C1399.01C-RELATED"/>
    <property type="match status" value="1"/>
</dbReference>
<reference evidence="9 10" key="1">
    <citation type="journal article" date="2014" name="Int. J. Syst. Evol. Microbiol.">
        <title>Complete genome sequence of Corynebacterium casei LMG S-19264T (=DSM 44701T), isolated from a smear-ripened cheese.</title>
        <authorList>
            <consortium name="US DOE Joint Genome Institute (JGI-PGF)"/>
            <person name="Walter F."/>
            <person name="Albersmeier A."/>
            <person name="Kalinowski J."/>
            <person name="Ruckert C."/>
        </authorList>
    </citation>
    <scope>NUCLEOTIDE SEQUENCE [LARGE SCALE GENOMIC DNA]</scope>
    <source>
        <strain evidence="9 10">CGMCC 1.15286</strain>
    </source>
</reference>
<feature type="transmembrane region" description="Helical" evidence="8">
    <location>
        <begin position="92"/>
        <end position="116"/>
    </location>
</feature>
<feature type="transmembrane region" description="Helical" evidence="8">
    <location>
        <begin position="12"/>
        <end position="34"/>
    </location>
</feature>
<organism evidence="9 10">
    <name type="scientific">Paenibacillus radicis</name>
    <name type="common">ex Gao et al. 2016</name>
    <dbReference type="NCBI Taxonomy" id="1737354"/>
    <lineage>
        <taxon>Bacteria</taxon>
        <taxon>Bacillati</taxon>
        <taxon>Bacillota</taxon>
        <taxon>Bacilli</taxon>
        <taxon>Bacillales</taxon>
        <taxon>Paenibacillaceae</taxon>
        <taxon>Paenibacillus</taxon>
    </lineage>
</organism>
<dbReference type="Pfam" id="PF00860">
    <property type="entry name" value="Xan_ur_permease"/>
    <property type="match status" value="1"/>
</dbReference>
<feature type="transmembrane region" description="Helical" evidence="8">
    <location>
        <begin position="233"/>
        <end position="259"/>
    </location>
</feature>
<evidence type="ECO:0000313" key="10">
    <source>
        <dbReference type="Proteomes" id="UP000600247"/>
    </source>
</evidence>
<dbReference type="PROSITE" id="PS01116">
    <property type="entry name" value="XANTH_URACIL_PERMASE"/>
    <property type="match status" value="1"/>
</dbReference>
<dbReference type="EMBL" id="BMHY01000028">
    <property type="protein sequence ID" value="GGG91024.1"/>
    <property type="molecule type" value="Genomic_DNA"/>
</dbReference>
<evidence type="ECO:0000256" key="3">
    <source>
        <dbReference type="ARBA" id="ARBA00022448"/>
    </source>
</evidence>
<evidence type="ECO:0000256" key="6">
    <source>
        <dbReference type="ARBA" id="ARBA00022989"/>
    </source>
</evidence>
<keyword evidence="10" id="KW-1185">Reference proteome</keyword>
<feature type="transmembrane region" description="Helical" evidence="8">
    <location>
        <begin position="194"/>
        <end position="213"/>
    </location>
</feature>
<comment type="caution">
    <text evidence="9">The sequence shown here is derived from an EMBL/GenBank/DDBJ whole genome shotgun (WGS) entry which is preliminary data.</text>
</comment>
<dbReference type="InterPro" id="IPR006042">
    <property type="entry name" value="Xan_ur_permease"/>
</dbReference>
<proteinExistence type="inferred from homology"/>
<dbReference type="NCBIfam" id="NF007995">
    <property type="entry name" value="PRK10720.1"/>
    <property type="match status" value="1"/>
</dbReference>
<dbReference type="AlphaFoldDB" id="A0A917MBV1"/>
<dbReference type="GO" id="GO:0042907">
    <property type="term" value="F:xanthine transmembrane transporter activity"/>
    <property type="evidence" value="ECO:0007669"/>
    <property type="project" value="TreeGrafter"/>
</dbReference>
<feature type="transmembrane region" description="Helical" evidence="8">
    <location>
        <begin position="342"/>
        <end position="365"/>
    </location>
</feature>
<sequence>MKREIGVLERPAFGPSLMLSLQHLFAMFGSTVLVPNLLGVDPAICLLMNGIGTLLYIFICKGKIPAYLGSSFAFIAPVGAVIGKFANPEEGYAAALGGFIITGLVFIIVALIIQAAGTGWIDVVFPPAAMGAIVAVIGLELIPVAAGMAGWIKPPSSPPDAAWALDRGTVIISTATLLITIIGSVLFRGFMRIIPILFGIVAGYLIAYWMGYAEFDKVAASSWVASPTFTMPSFKLGAILTIVPASLVVIAEHIGHLIVTSNIVKKDLSKDPGLHRSMLGNGISTMLSGFVGSTPNTTYGENIGVLAITRVYSTYVIGGAAVIAIVLSFFGKFSALIAEIPVAVMGGISLLLFGVIAASGLRMLVESKIDYSKPTNLYLTTIVLVVGLSGVEIVIGDFSLKGMGLATVVAIIMSLLFKLFDMLKLSNDHEASGH</sequence>
<keyword evidence="4" id="KW-1003">Cell membrane</keyword>
<evidence type="ECO:0000256" key="2">
    <source>
        <dbReference type="ARBA" id="ARBA00008821"/>
    </source>
</evidence>
<dbReference type="PANTHER" id="PTHR42810:SF4">
    <property type="entry name" value="URIC ACID TRANSPORTER UACT"/>
    <property type="match status" value="1"/>
</dbReference>
<evidence type="ECO:0000256" key="8">
    <source>
        <dbReference type="SAM" id="Phobius"/>
    </source>
</evidence>
<evidence type="ECO:0000256" key="1">
    <source>
        <dbReference type="ARBA" id="ARBA00004651"/>
    </source>
</evidence>
<dbReference type="RefSeq" id="WP_188893118.1">
    <property type="nucleotide sequence ID" value="NZ_BMHY01000028.1"/>
</dbReference>
<name>A0A917MBV1_9BACL</name>
<dbReference type="InterPro" id="IPR006043">
    <property type="entry name" value="NCS2"/>
</dbReference>
<keyword evidence="5 8" id="KW-0812">Transmembrane</keyword>
<feature type="transmembrane region" description="Helical" evidence="8">
    <location>
        <begin position="312"/>
        <end position="330"/>
    </location>
</feature>
<evidence type="ECO:0000313" key="9">
    <source>
        <dbReference type="EMBL" id="GGG91024.1"/>
    </source>
</evidence>
<comment type="similarity">
    <text evidence="2">Belongs to the nucleobase:cation symporter-2 (NCS2) (TC 2.A.40) family.</text>
</comment>